<dbReference type="PANTHER" id="PTHR11552">
    <property type="entry name" value="GLUCOSE-METHANOL-CHOLINE GMC OXIDOREDUCTASE"/>
    <property type="match status" value="1"/>
</dbReference>
<protein>
    <submittedName>
        <fullName evidence="9">GMC oxidoreductase</fullName>
    </submittedName>
</protein>
<dbReference type="InterPro" id="IPR007867">
    <property type="entry name" value="GMC_OxRtase_C"/>
</dbReference>
<dbReference type="InterPro" id="IPR036188">
    <property type="entry name" value="FAD/NAD-bd_sf"/>
</dbReference>
<keyword evidence="3" id="KW-0285">Flavoprotein</keyword>
<sequence length="605" mass="64961">MGVLTSKAAPVSGPSSIATPWTPTVSSVVSKVETEDWKSFDYIIVGGGPAGCVLASRLSEDRTVSVLLVEAGKSHEGNLFSRIPLAWNKLLKSDADWNYDTAPQETIHGRTVYWPRGKILGGTSSINALIYHQCPSDDFDAWERRGATGWGYANLKHYFEKALQDGPRKSKVPLLAPVCAAVLKAAEALGLPIVNDFDTEGTLGAGPFAAAVHRAERSSAAVAYLSKEVRSRPNLTVVVSTFTERILFTEDLDGVPRAIGVQLSTGPLARRFAVRAKREVILCSGVVGSPQLLQLSGIGDASQLEQLGIPVVRDLPSVGRGLLDHFSAGTLVLRAKPGCTWDHLTQNPLYAALAMMKWLFFGRGPMASLSAQIGIFTKLHDPSLPYGPTPLPIKDLTSGPNAPDLEFMVFPVAVINYGLGFPRLGNYGISVGAVLLKPASTGTVSIQSSSVYDPPNIDPRYFEDESDLNALIRGTRFILHLARTAPLSSALDLRNLSTAPQDPDFYWPGDADPDKVSDEELEAWVKTHATSALHPTSSARMGTDLTTSAVDLRLRVHGVRSLRVVDASVFPDQVSGHPCVPVIAIAERAADLVKSDFLASQLARS</sequence>
<dbReference type="Pfam" id="PF05199">
    <property type="entry name" value="GMC_oxred_C"/>
    <property type="match status" value="1"/>
</dbReference>
<comment type="cofactor">
    <cofactor evidence="1 6">
        <name>FAD</name>
        <dbReference type="ChEBI" id="CHEBI:57692"/>
    </cofactor>
</comment>
<proteinExistence type="inferred from homology"/>
<comment type="similarity">
    <text evidence="2">Belongs to the GMC oxidoreductase family.</text>
</comment>
<evidence type="ECO:0000256" key="3">
    <source>
        <dbReference type="ARBA" id="ARBA00022630"/>
    </source>
</evidence>
<dbReference type="PIRSF" id="PIRSF000137">
    <property type="entry name" value="Alcohol_oxidase"/>
    <property type="match status" value="1"/>
</dbReference>
<evidence type="ECO:0000256" key="5">
    <source>
        <dbReference type="PIRSR" id="PIRSR000137-1"/>
    </source>
</evidence>
<dbReference type="OrthoDB" id="269227at2759"/>
<evidence type="ECO:0000256" key="1">
    <source>
        <dbReference type="ARBA" id="ARBA00001974"/>
    </source>
</evidence>
<dbReference type="InterPro" id="IPR012132">
    <property type="entry name" value="GMC_OxRdtase"/>
</dbReference>
<organism evidence="9">
    <name type="scientific">Dichomitus squalens</name>
    <dbReference type="NCBI Taxonomy" id="114155"/>
    <lineage>
        <taxon>Eukaryota</taxon>
        <taxon>Fungi</taxon>
        <taxon>Dikarya</taxon>
        <taxon>Basidiomycota</taxon>
        <taxon>Agaricomycotina</taxon>
        <taxon>Agaricomycetes</taxon>
        <taxon>Polyporales</taxon>
        <taxon>Polyporaceae</taxon>
        <taxon>Dichomitus</taxon>
    </lineage>
</organism>
<feature type="binding site" evidence="6">
    <location>
        <position position="123"/>
    </location>
    <ligand>
        <name>FAD</name>
        <dbReference type="ChEBI" id="CHEBI:57692"/>
    </ligand>
</feature>
<dbReference type="Proteomes" id="UP000292957">
    <property type="component" value="Unassembled WGS sequence"/>
</dbReference>
<evidence type="ECO:0000256" key="6">
    <source>
        <dbReference type="PIRSR" id="PIRSR000137-2"/>
    </source>
</evidence>
<gene>
    <name evidence="9" type="ORF">BD311DRAFT_776260</name>
</gene>
<accession>A0A4Q9MTQ7</accession>
<evidence type="ECO:0000259" key="8">
    <source>
        <dbReference type="Pfam" id="PF05199"/>
    </source>
</evidence>
<name>A0A4Q9MTQ7_9APHY</name>
<evidence type="ECO:0000259" key="7">
    <source>
        <dbReference type="Pfam" id="PF00732"/>
    </source>
</evidence>
<evidence type="ECO:0000256" key="4">
    <source>
        <dbReference type="ARBA" id="ARBA00022827"/>
    </source>
</evidence>
<dbReference type="GO" id="GO:0016614">
    <property type="term" value="F:oxidoreductase activity, acting on CH-OH group of donors"/>
    <property type="evidence" value="ECO:0007669"/>
    <property type="project" value="InterPro"/>
</dbReference>
<dbReference type="SUPFAM" id="SSF54373">
    <property type="entry name" value="FAD-linked reductases, C-terminal domain"/>
    <property type="match status" value="1"/>
</dbReference>
<dbReference type="InterPro" id="IPR000172">
    <property type="entry name" value="GMC_OxRdtase_N"/>
</dbReference>
<reference evidence="9" key="1">
    <citation type="submission" date="2019-01" db="EMBL/GenBank/DDBJ databases">
        <title>Draft genome sequences of three monokaryotic isolates of the white-rot basidiomycete fungus Dichomitus squalens.</title>
        <authorList>
            <consortium name="DOE Joint Genome Institute"/>
            <person name="Lopez S.C."/>
            <person name="Andreopoulos B."/>
            <person name="Pangilinan J."/>
            <person name="Lipzen A."/>
            <person name="Riley R."/>
            <person name="Ahrendt S."/>
            <person name="Ng V."/>
            <person name="Barry K."/>
            <person name="Daum C."/>
            <person name="Grigoriev I.V."/>
            <person name="Hilden K.S."/>
            <person name="Makela M.R."/>
            <person name="de Vries R.P."/>
        </authorList>
    </citation>
    <scope>NUCLEOTIDE SEQUENCE [LARGE SCALE GENOMIC DNA]</scope>
    <source>
        <strain evidence="9">OM18370.1</strain>
    </source>
</reference>
<feature type="active site" description="Proton donor" evidence="5">
    <location>
        <position position="534"/>
    </location>
</feature>
<dbReference type="Pfam" id="PF00732">
    <property type="entry name" value="GMC_oxred_N"/>
    <property type="match status" value="1"/>
</dbReference>
<evidence type="ECO:0000313" key="9">
    <source>
        <dbReference type="EMBL" id="TBU31300.1"/>
    </source>
</evidence>
<dbReference type="Gene3D" id="3.50.50.60">
    <property type="entry name" value="FAD/NAD(P)-binding domain"/>
    <property type="match status" value="1"/>
</dbReference>
<feature type="domain" description="Glucose-methanol-choline oxidoreductase C-terminal" evidence="8">
    <location>
        <begin position="438"/>
        <end position="586"/>
    </location>
</feature>
<dbReference type="EMBL" id="ML143400">
    <property type="protein sequence ID" value="TBU31300.1"/>
    <property type="molecule type" value="Genomic_DNA"/>
</dbReference>
<dbReference type="SUPFAM" id="SSF51905">
    <property type="entry name" value="FAD/NAD(P)-binding domain"/>
    <property type="match status" value="1"/>
</dbReference>
<keyword evidence="4 6" id="KW-0274">FAD</keyword>
<feature type="domain" description="Glucose-methanol-choline oxidoreductase N-terminal" evidence="7">
    <location>
        <begin position="40"/>
        <end position="326"/>
    </location>
</feature>
<dbReference type="Gene3D" id="3.30.560.10">
    <property type="entry name" value="Glucose Oxidase, domain 3"/>
    <property type="match status" value="1"/>
</dbReference>
<dbReference type="AlphaFoldDB" id="A0A4Q9MTQ7"/>
<evidence type="ECO:0000256" key="2">
    <source>
        <dbReference type="ARBA" id="ARBA00010790"/>
    </source>
</evidence>
<dbReference type="GO" id="GO:0050660">
    <property type="term" value="F:flavin adenine dinucleotide binding"/>
    <property type="evidence" value="ECO:0007669"/>
    <property type="project" value="InterPro"/>
</dbReference>
<feature type="active site" description="Proton acceptor" evidence="5">
    <location>
        <position position="577"/>
    </location>
</feature>
<dbReference type="PANTHER" id="PTHR11552:SF147">
    <property type="entry name" value="CHOLINE DEHYDROGENASE, MITOCHONDRIAL"/>
    <property type="match status" value="1"/>
</dbReference>